<evidence type="ECO:0000256" key="5">
    <source>
        <dbReference type="ARBA" id="ARBA00029594"/>
    </source>
</evidence>
<comment type="function">
    <text evidence="1">Could be a virulence factor.</text>
</comment>
<accession>A0A6I4J3R1</accession>
<gene>
    <name evidence="7" type="ORF">GON01_13655</name>
</gene>
<evidence type="ECO:0000256" key="4">
    <source>
        <dbReference type="ARBA" id="ARBA00022525"/>
    </source>
</evidence>
<dbReference type="Proteomes" id="UP000441389">
    <property type="component" value="Unassembled WGS sequence"/>
</dbReference>
<organism evidence="7 8">
    <name type="scientific">Sphingomonas horti</name>
    <dbReference type="NCBI Taxonomy" id="2682842"/>
    <lineage>
        <taxon>Bacteria</taxon>
        <taxon>Pseudomonadati</taxon>
        <taxon>Pseudomonadota</taxon>
        <taxon>Alphaproteobacteria</taxon>
        <taxon>Sphingomonadales</taxon>
        <taxon>Sphingomonadaceae</taxon>
        <taxon>Sphingomonas</taxon>
    </lineage>
</organism>
<evidence type="ECO:0000313" key="7">
    <source>
        <dbReference type="EMBL" id="MVO78976.1"/>
    </source>
</evidence>
<keyword evidence="4" id="KW-0964">Secreted</keyword>
<dbReference type="GO" id="GO:0030572">
    <property type="term" value="F:phosphatidyltransferase activity"/>
    <property type="evidence" value="ECO:0007669"/>
    <property type="project" value="UniProtKB-ARBA"/>
</dbReference>
<dbReference type="PROSITE" id="PS50035">
    <property type="entry name" value="PLD"/>
    <property type="match status" value="2"/>
</dbReference>
<evidence type="ECO:0000259" key="6">
    <source>
        <dbReference type="PROSITE" id="PS50035"/>
    </source>
</evidence>
<dbReference type="PANTHER" id="PTHR21248">
    <property type="entry name" value="CARDIOLIPIN SYNTHASE"/>
    <property type="match status" value="1"/>
</dbReference>
<protein>
    <recommendedName>
        <fullName evidence="3">Phospholipase D</fullName>
    </recommendedName>
    <alternativeName>
        <fullName evidence="5">Choline phosphatase</fullName>
    </alternativeName>
</protein>
<name>A0A6I4J3R1_9SPHN</name>
<dbReference type="AlphaFoldDB" id="A0A6I4J3R1"/>
<feature type="domain" description="PLD phosphodiesterase" evidence="6">
    <location>
        <begin position="106"/>
        <end position="133"/>
    </location>
</feature>
<evidence type="ECO:0000256" key="1">
    <source>
        <dbReference type="ARBA" id="ARBA00003145"/>
    </source>
</evidence>
<dbReference type="InterPro" id="IPR001736">
    <property type="entry name" value="PLipase_D/transphosphatidylase"/>
</dbReference>
<dbReference type="EMBL" id="WQMS01000016">
    <property type="protein sequence ID" value="MVO78976.1"/>
    <property type="molecule type" value="Genomic_DNA"/>
</dbReference>
<evidence type="ECO:0000256" key="2">
    <source>
        <dbReference type="ARBA" id="ARBA00004613"/>
    </source>
</evidence>
<evidence type="ECO:0000313" key="8">
    <source>
        <dbReference type="Proteomes" id="UP000441389"/>
    </source>
</evidence>
<dbReference type="CDD" id="cd09110">
    <property type="entry name" value="PLDc_CLS_1"/>
    <property type="match status" value="1"/>
</dbReference>
<dbReference type="SUPFAM" id="SSF56024">
    <property type="entry name" value="Phospholipase D/nuclease"/>
    <property type="match status" value="2"/>
</dbReference>
<dbReference type="SMART" id="SM00155">
    <property type="entry name" value="PLDc"/>
    <property type="match status" value="2"/>
</dbReference>
<dbReference type="Gene3D" id="3.30.870.10">
    <property type="entry name" value="Endonuclease Chain A"/>
    <property type="match status" value="2"/>
</dbReference>
<dbReference type="InterPro" id="IPR025202">
    <property type="entry name" value="PLD-like_dom"/>
</dbReference>
<comment type="caution">
    <text evidence="7">The sequence shown here is derived from an EMBL/GenBank/DDBJ whole genome shotgun (WGS) entry which is preliminary data.</text>
</comment>
<keyword evidence="8" id="KW-1185">Reference proteome</keyword>
<evidence type="ECO:0000256" key="3">
    <source>
        <dbReference type="ARBA" id="ARBA00018392"/>
    </source>
</evidence>
<dbReference type="Pfam" id="PF13091">
    <property type="entry name" value="PLDc_2"/>
    <property type="match status" value="2"/>
</dbReference>
<reference evidence="7 8" key="1">
    <citation type="submission" date="2019-12" db="EMBL/GenBank/DDBJ databases">
        <authorList>
            <person name="Huq M.A."/>
        </authorList>
    </citation>
    <scope>NUCLEOTIDE SEQUENCE [LARGE SCALE GENOMIC DNA]</scope>
    <source>
        <strain evidence="7 8">MAH-20</strain>
    </source>
</reference>
<feature type="domain" description="PLD phosphodiesterase" evidence="6">
    <location>
        <begin position="281"/>
        <end position="307"/>
    </location>
</feature>
<proteinExistence type="predicted"/>
<dbReference type="PANTHER" id="PTHR21248:SF12">
    <property type="entry name" value="CARDIOLIPIN SYNTHASE C"/>
    <property type="match status" value="1"/>
</dbReference>
<dbReference type="GO" id="GO:0005576">
    <property type="term" value="C:extracellular region"/>
    <property type="evidence" value="ECO:0007669"/>
    <property type="project" value="UniProtKB-SubCell"/>
</dbReference>
<sequence length="381" mass="43085">MPEQSDSFDVEGNRLTLLVEPRDRLTGLLTLIEGAEQSLRLLYYTFADDHIGGRVRNALIAACERGVHVSLIIDGFGSDPDDAFLQPLRDACVDICRFLPRYGRRFLLRNHQKLCIADETRLVIGGFNIEDAYFAGPEEDGWRDLGLIVEGPAAGRLVGYFDALSAWTKRPQARMRDLRRALRRWSEPEGKVRWLLGGPARRLSPWARAMRSDMLKARSASLIAAYFAPSPAMLQRLDKAGIRGDVRVITAAKSDNTTTIAAARFTYPGLLRKGVRIFEYQRAKLHTKLYIIDDAVHIGSANFDMRSLFLNMELMLRIEDRVFADRLRALFNHELNDSVEITLDAMIGWGHTLARARNAIAYFLVSTLDYGVTRRLNIDAE</sequence>
<dbReference type="GO" id="GO:0032049">
    <property type="term" value="P:cardiolipin biosynthetic process"/>
    <property type="evidence" value="ECO:0007669"/>
    <property type="project" value="UniProtKB-ARBA"/>
</dbReference>
<comment type="subcellular location">
    <subcellularLocation>
        <location evidence="2">Secreted</location>
    </subcellularLocation>
</comment>